<evidence type="ECO:0000313" key="2">
    <source>
        <dbReference type="Proteomes" id="UP001165960"/>
    </source>
</evidence>
<gene>
    <name evidence="1" type="ORF">DSO57_1038272</name>
</gene>
<name>A0ACC2RDK4_9FUNG</name>
<comment type="caution">
    <text evidence="1">The sequence shown here is derived from an EMBL/GenBank/DDBJ whole genome shotgun (WGS) entry which is preliminary data.</text>
</comment>
<proteinExistence type="predicted"/>
<organism evidence="1 2">
    <name type="scientific">Entomophthora muscae</name>
    <dbReference type="NCBI Taxonomy" id="34485"/>
    <lineage>
        <taxon>Eukaryota</taxon>
        <taxon>Fungi</taxon>
        <taxon>Fungi incertae sedis</taxon>
        <taxon>Zoopagomycota</taxon>
        <taxon>Entomophthoromycotina</taxon>
        <taxon>Entomophthoromycetes</taxon>
        <taxon>Entomophthorales</taxon>
        <taxon>Entomophthoraceae</taxon>
        <taxon>Entomophthora</taxon>
    </lineage>
</organism>
<evidence type="ECO:0000313" key="1">
    <source>
        <dbReference type="EMBL" id="KAJ9048113.1"/>
    </source>
</evidence>
<dbReference type="Proteomes" id="UP001165960">
    <property type="component" value="Unassembled WGS sequence"/>
</dbReference>
<protein>
    <submittedName>
        <fullName evidence="1">Uncharacterized protein</fullName>
    </submittedName>
</protein>
<keyword evidence="2" id="KW-1185">Reference proteome</keyword>
<sequence length="220" mass="24906">MFVTSTQVSKLSVGSRWELLPEPTVEARALHNCQHSTYIMDANQPLCNDKNSIWIGGSNFVDNHLAFADTADRKLQDIFSSELKNLTKIPIYYVGTEEVNGDKYACKKSHRCTFYIFFFQGIMETTFSQEKISVVLKDWVEKQEKWNSGLVKVFSNLFSCSFFGPATAHTIFRPISFGYRFESPGDTVSQAPEFTKSGFSLVVPTYFGNQLNGLIDITIN</sequence>
<reference evidence="1" key="1">
    <citation type="submission" date="2022-04" db="EMBL/GenBank/DDBJ databases">
        <title>Genome of the entomopathogenic fungus Entomophthora muscae.</title>
        <authorList>
            <person name="Elya C."/>
            <person name="Lovett B.R."/>
            <person name="Lee E."/>
            <person name="Macias A.M."/>
            <person name="Hajek A.E."/>
            <person name="De Bivort B.L."/>
            <person name="Kasson M.T."/>
            <person name="De Fine Licht H.H."/>
            <person name="Stajich J.E."/>
        </authorList>
    </citation>
    <scope>NUCLEOTIDE SEQUENCE</scope>
    <source>
        <strain evidence="1">Berkeley</strain>
    </source>
</reference>
<accession>A0ACC2RDK4</accession>
<dbReference type="EMBL" id="QTSX02007569">
    <property type="protein sequence ID" value="KAJ9048113.1"/>
    <property type="molecule type" value="Genomic_DNA"/>
</dbReference>